<dbReference type="eggNOG" id="COG3243">
    <property type="taxonomic scope" value="Bacteria"/>
</dbReference>
<proteinExistence type="predicted"/>
<dbReference type="HOGENOM" id="CLU_017387_1_0_11"/>
<evidence type="ECO:0000259" key="3">
    <source>
        <dbReference type="Pfam" id="PF07167"/>
    </source>
</evidence>
<dbReference type="GO" id="GO:0042619">
    <property type="term" value="P:poly-hydroxybutyrate biosynthetic process"/>
    <property type="evidence" value="ECO:0007669"/>
    <property type="project" value="InterPro"/>
</dbReference>
<name>F6EMQ9_HOYSD</name>
<evidence type="ECO:0000256" key="2">
    <source>
        <dbReference type="ARBA" id="ARBA00023315"/>
    </source>
</evidence>
<evidence type="ECO:0000256" key="1">
    <source>
        <dbReference type="ARBA" id="ARBA00022679"/>
    </source>
</evidence>
<keyword evidence="1" id="KW-0808">Transferase</keyword>
<keyword evidence="2" id="KW-0012">Acyltransferase</keyword>
<sequence length="567" mass="61370">MVTISTQRLDDTLAEASAPIDMLLTNAARGQWRRFLPGASTLKLGAAIADRPSVVADEVVGLVRELARVGTGNSEITPNKRDRRFNDAAWLSNPWLRAILQGYLAIDQSARSVIGELELDWRDRERVEFALENILDAVSPSNIPGINPLSLKALIDTGGFSAVRGVRNLLRDFAKAPRVPAMVDTSGFTVGVNIAATDGAVVLSTPSFELIHYHPVTEAVGKLPLLIVPPLINKYYVVDLAPGRSLVEYLISQGQQVFTLSWRNPTAEQRDWGVDEYAKAVIRAFDAVQEIAGTERAHTLSLCSGGALMSMVAAHLSAIGQGDRIASVSLGVNVLDQSQAGLQAALAGKKSAKAAIKYSASKGYLDGGALAEMFAWMRPNDLVWSYWVNNYLQGKDPAPFDVLFWNADTTRMTAALHRDFIELFLDNKLAKAGTATLLGTAIDLSGVKADSYVVAGVADHISPWQASYRSALLLGGDTRFVLSTSGHIACMVNPPSNPKASFRVNPEMRANAEDWLGGSKKVHGSWWPDYAQWLADRNEGNVPAPRELGSEQYPAGVRAPGQYVFES</sequence>
<dbReference type="KEGG" id="asd:AS9A_3172"/>
<dbReference type="Gene3D" id="3.40.50.1820">
    <property type="entry name" value="alpha/beta hydrolase"/>
    <property type="match status" value="1"/>
</dbReference>
<dbReference type="Proteomes" id="UP000009235">
    <property type="component" value="Chromosome"/>
</dbReference>
<protein>
    <submittedName>
        <fullName evidence="4">Poly-beta-hydroxybutyrate polymerase domain protein</fullName>
    </submittedName>
</protein>
<accession>F6EMQ9</accession>
<dbReference type="AlphaFoldDB" id="F6EMQ9"/>
<organism evidence="4 5">
    <name type="scientific">Hoyosella subflava (strain DSM 45089 / JCM 17490 / NBRC 109087 / DQS3-9A1)</name>
    <name type="common">Amycolicicoccus subflavus</name>
    <dbReference type="NCBI Taxonomy" id="443218"/>
    <lineage>
        <taxon>Bacteria</taxon>
        <taxon>Bacillati</taxon>
        <taxon>Actinomycetota</taxon>
        <taxon>Actinomycetes</taxon>
        <taxon>Mycobacteriales</taxon>
        <taxon>Hoyosellaceae</taxon>
        <taxon>Hoyosella</taxon>
    </lineage>
</organism>
<dbReference type="PANTHER" id="PTHR36837:SF5">
    <property type="entry name" value="POLY-3-HYDROXYBUTYRATE SYNTHASE"/>
    <property type="match status" value="1"/>
</dbReference>
<dbReference type="PANTHER" id="PTHR36837">
    <property type="entry name" value="POLY(3-HYDROXYALKANOATE) POLYMERASE SUBUNIT PHAC"/>
    <property type="match status" value="1"/>
</dbReference>
<gene>
    <name evidence="4" type="ordered locus">AS9A_3172</name>
</gene>
<dbReference type="RefSeq" id="WP_013807966.1">
    <property type="nucleotide sequence ID" value="NC_015564.1"/>
</dbReference>
<dbReference type="STRING" id="443218.AS9A_3172"/>
<reference evidence="4 5" key="1">
    <citation type="journal article" date="2011" name="J. Bacteriol.">
        <title>Complete genome sequence of Amycolicicoccus subflavus DQS3-9A1T, an actinomycete isolated from crude oil-polluted soil.</title>
        <authorList>
            <person name="Cai M."/>
            <person name="Chen W.M."/>
            <person name="Nie Y."/>
            <person name="Chi C.Q."/>
            <person name="Wang Y.N."/>
            <person name="Tang Y.Q."/>
            <person name="Li G.Y."/>
            <person name="Wu X.L."/>
        </authorList>
    </citation>
    <scope>NUCLEOTIDE SEQUENCE [LARGE SCALE GENOMIC DNA]</scope>
    <source>
        <strain evidence="5">DSM 45089 / DQS3-9A1</strain>
    </source>
</reference>
<dbReference type="Pfam" id="PF07167">
    <property type="entry name" value="PhaC_N"/>
    <property type="match status" value="1"/>
</dbReference>
<dbReference type="EMBL" id="CP002786">
    <property type="protein sequence ID" value="AEF41617.1"/>
    <property type="molecule type" value="Genomic_DNA"/>
</dbReference>
<dbReference type="GO" id="GO:0016746">
    <property type="term" value="F:acyltransferase activity"/>
    <property type="evidence" value="ECO:0007669"/>
    <property type="project" value="UniProtKB-KW"/>
</dbReference>
<dbReference type="InterPro" id="IPR029058">
    <property type="entry name" value="AB_hydrolase_fold"/>
</dbReference>
<evidence type="ECO:0000313" key="5">
    <source>
        <dbReference type="Proteomes" id="UP000009235"/>
    </source>
</evidence>
<keyword evidence="5" id="KW-1185">Reference proteome</keyword>
<evidence type="ECO:0000313" key="4">
    <source>
        <dbReference type="EMBL" id="AEF41617.1"/>
    </source>
</evidence>
<dbReference type="InterPro" id="IPR051321">
    <property type="entry name" value="PHA/PHB_synthase"/>
</dbReference>
<dbReference type="InterPro" id="IPR010941">
    <property type="entry name" value="PhaC_N"/>
</dbReference>
<dbReference type="SUPFAM" id="SSF53474">
    <property type="entry name" value="alpha/beta-Hydrolases"/>
    <property type="match status" value="1"/>
</dbReference>
<dbReference type="OrthoDB" id="7208816at2"/>
<feature type="domain" description="Poly-beta-hydroxybutyrate polymerase N-terminal" evidence="3">
    <location>
        <begin position="81"/>
        <end position="250"/>
    </location>
</feature>